<evidence type="ECO:0000313" key="3">
    <source>
        <dbReference type="EMBL" id="KAG7819496.1"/>
    </source>
</evidence>
<organism evidence="3 4">
    <name type="scientific">Pichia angusta</name>
    <name type="common">Yeast</name>
    <name type="synonym">Hansenula polymorpha</name>
    <dbReference type="NCBI Taxonomy" id="870730"/>
    <lineage>
        <taxon>Eukaryota</taxon>
        <taxon>Fungi</taxon>
        <taxon>Dikarya</taxon>
        <taxon>Ascomycota</taxon>
        <taxon>Saccharomycotina</taxon>
        <taxon>Pichiomycetes</taxon>
        <taxon>Pichiales</taxon>
        <taxon>Pichiaceae</taxon>
        <taxon>Ogataea</taxon>
    </lineage>
</organism>
<accession>A0AAN6DGA1</accession>
<gene>
    <name evidence="3" type="ORF">KL928_002170</name>
</gene>
<reference evidence="3" key="1">
    <citation type="journal article" date="2021" name="G3 (Bethesda)">
        <title>Genomic diversity, chromosomal rearrangements, and interspecies hybridization in the ogataea polymorpha species complex.</title>
        <authorList>
            <person name="Hanson S.J."/>
            <person name="Cinneide E.O."/>
            <person name="Salzberg L.I."/>
            <person name="Wolfe K.H."/>
            <person name="McGowan J."/>
            <person name="Fitzpatrick D.A."/>
            <person name="Matlin K."/>
        </authorList>
    </citation>
    <scope>NUCLEOTIDE SEQUENCE</scope>
    <source>
        <strain evidence="3">61-244</strain>
    </source>
</reference>
<dbReference type="AlphaFoldDB" id="A0AAN6DGA1"/>
<dbReference type="Gene3D" id="3.60.21.10">
    <property type="match status" value="1"/>
</dbReference>
<feature type="region of interest" description="Disordered" evidence="1">
    <location>
        <begin position="28"/>
        <end position="48"/>
    </location>
</feature>
<comment type="caution">
    <text evidence="3">The sequence shown here is derived from an EMBL/GenBank/DDBJ whole genome shotgun (WGS) entry which is preliminary data.</text>
</comment>
<dbReference type="GeneID" id="66126221"/>
<dbReference type="EMBL" id="JAHLUX010000004">
    <property type="protein sequence ID" value="KAG7819496.1"/>
    <property type="molecule type" value="Genomic_DNA"/>
</dbReference>
<evidence type="ECO:0000256" key="1">
    <source>
        <dbReference type="SAM" id="MobiDB-lite"/>
    </source>
</evidence>
<feature type="compositionally biased region" description="Basic and acidic residues" evidence="1">
    <location>
        <begin position="36"/>
        <end position="48"/>
    </location>
</feature>
<dbReference type="GO" id="GO:0005737">
    <property type="term" value="C:cytoplasm"/>
    <property type="evidence" value="ECO:0007669"/>
    <property type="project" value="TreeGrafter"/>
</dbReference>
<dbReference type="PANTHER" id="PTHR32440:SF0">
    <property type="entry name" value="PHOSPHATASE DCR2-RELATED"/>
    <property type="match status" value="1"/>
</dbReference>
<dbReference type="Pfam" id="PF00149">
    <property type="entry name" value="Metallophos"/>
    <property type="match status" value="1"/>
</dbReference>
<dbReference type="PANTHER" id="PTHR32440">
    <property type="entry name" value="PHOSPHATASE DCR2-RELATED-RELATED"/>
    <property type="match status" value="1"/>
</dbReference>
<dbReference type="Proteomes" id="UP001196530">
    <property type="component" value="Unassembled WGS sequence"/>
</dbReference>
<dbReference type="SUPFAM" id="SSF56300">
    <property type="entry name" value="Metallo-dependent phosphatases"/>
    <property type="match status" value="1"/>
</dbReference>
<sequence>MDPLEGEEIKGFKIGDKTVDVERLRHPHSRVVHGSPGKEELGHGSLLRTDKRPKGGSIYLLVVLTVVLLFLSTRPKAVYTDSPLVLDLEFYTCYRPFCKESEYVRVDKDLGLGKALFKRTYLHKKLGHSDDTAVVDVAVGKPEYKAGDLWESRGQGVWVKYGPAKNAIIDATVLFQPSDPRPGWTVLTEPLHTETDHHVYISYRRPAKTPSRPQLSFKNSKFKILQVADLHFATLDGVCRDPWPKLAPGEKCQADPKTTQFVETVLDLEKPDLVVMTGDQVYGDDSPDTETTILKVCDIFERHKVPYAMVFGNHDDEGSLQRSQIMEIVEGLPYSLSSAGPANVSGVGNYVLQVQNKLALYFLDSHKYSLNPKVRGYDYLKEDQIEWIKSSKVPAAVAMAFFHIPLPEYRDTDAIVFGNYKEAVMAPQINTGMAQALHEIGVSVASVGHDHCNDFCLKSDLWLCYGGAVGEGGYGGYGGTERRVRVFEVDASNGQISTWQRLHSDPQTIIEHHVLEK</sequence>
<evidence type="ECO:0000259" key="2">
    <source>
        <dbReference type="Pfam" id="PF00149"/>
    </source>
</evidence>
<evidence type="ECO:0000313" key="4">
    <source>
        <dbReference type="Proteomes" id="UP001196530"/>
    </source>
</evidence>
<protein>
    <recommendedName>
        <fullName evidence="2">Calcineurin-like phosphoesterase domain-containing protein</fullName>
    </recommendedName>
</protein>
<proteinExistence type="predicted"/>
<dbReference type="InterPro" id="IPR004843">
    <property type="entry name" value="Calcineurin-like_PHP"/>
</dbReference>
<dbReference type="GO" id="GO:0004721">
    <property type="term" value="F:phosphoprotein phosphatase activity"/>
    <property type="evidence" value="ECO:0007669"/>
    <property type="project" value="TreeGrafter"/>
</dbReference>
<dbReference type="CDD" id="cd07383">
    <property type="entry name" value="MPP_Dcr2"/>
    <property type="match status" value="1"/>
</dbReference>
<dbReference type="RefSeq" id="XP_043060375.1">
    <property type="nucleotide sequence ID" value="XM_043202617.1"/>
</dbReference>
<name>A0AAN6DGA1_PICAN</name>
<dbReference type="InterPro" id="IPR029052">
    <property type="entry name" value="Metallo-depent_PP-like"/>
</dbReference>
<feature type="domain" description="Calcineurin-like phosphoesterase" evidence="2">
    <location>
        <begin position="222"/>
        <end position="452"/>
    </location>
</feature>